<dbReference type="Gene3D" id="3.40.50.720">
    <property type="entry name" value="NAD(P)-binding Rossmann-like Domain"/>
    <property type="match status" value="1"/>
</dbReference>
<dbReference type="InterPro" id="IPR000683">
    <property type="entry name" value="Gfo/Idh/MocA-like_OxRdtase_N"/>
</dbReference>
<keyword evidence="2" id="KW-0560">Oxidoreductase</keyword>
<dbReference type="SUPFAM" id="SSF55347">
    <property type="entry name" value="Glyceraldehyde-3-phosphate dehydrogenase-like, C-terminal domain"/>
    <property type="match status" value="1"/>
</dbReference>
<evidence type="ECO:0000259" key="4">
    <source>
        <dbReference type="Pfam" id="PF22725"/>
    </source>
</evidence>
<dbReference type="InterPro" id="IPR050984">
    <property type="entry name" value="Gfo/Idh/MocA_domain"/>
</dbReference>
<accession>A0A4R0PGG1</accession>
<dbReference type="SUPFAM" id="SSF51735">
    <property type="entry name" value="NAD(P)-binding Rossmann-fold domains"/>
    <property type="match status" value="1"/>
</dbReference>
<dbReference type="PANTHER" id="PTHR22604:SF105">
    <property type="entry name" value="TRANS-1,2-DIHYDROBENZENE-1,2-DIOL DEHYDROGENASE"/>
    <property type="match status" value="1"/>
</dbReference>
<dbReference type="AlphaFoldDB" id="A0A4R0PGG1"/>
<sequence>MFRWGVLSTAKIGREQVIPAICESANGVLSAVASRDGSRADEVASRFGAPHAFGSYEAMLASDTVDGVYIPLTTDLHVEWAIKSADAGKHVLVEKPLALDAGQIDDVIAARDRNGVTVSEAFMVIYHPQLHKVRDLIADGAIGTLRQVDGAFTYFNVDPANMRNRPELGGGVIPDIGVYPTVTTRFATGMEPVRLQATVDYDPDFGIDRYASVRADFGGFELTFYISTQLANRQTIAFHGDKGFIEMSTPWNSNLYEGDEVRLHDAPHGRTEIFRFTGVRQYRLQVEAFVRAASGEGEVMTLESSVKNQRVIDAIYRAGKSGGWESI</sequence>
<dbReference type="GO" id="GO:0016491">
    <property type="term" value="F:oxidoreductase activity"/>
    <property type="evidence" value="ECO:0007669"/>
    <property type="project" value="UniProtKB-KW"/>
</dbReference>
<comment type="similarity">
    <text evidence="1">Belongs to the Gfo/Idh/MocA family.</text>
</comment>
<evidence type="ECO:0000259" key="3">
    <source>
        <dbReference type="Pfam" id="PF01408"/>
    </source>
</evidence>
<feature type="domain" description="GFO/IDH/MocA-like oxidoreductase" evidence="4">
    <location>
        <begin position="131"/>
        <end position="246"/>
    </location>
</feature>
<evidence type="ECO:0000256" key="1">
    <source>
        <dbReference type="ARBA" id="ARBA00010928"/>
    </source>
</evidence>
<name>A0A4R0PGG1_9HYPH</name>
<gene>
    <name evidence="5" type="ORF">E0D97_00970</name>
</gene>
<dbReference type="InterPro" id="IPR055170">
    <property type="entry name" value="GFO_IDH_MocA-like_dom"/>
</dbReference>
<dbReference type="GO" id="GO:0000166">
    <property type="term" value="F:nucleotide binding"/>
    <property type="evidence" value="ECO:0007669"/>
    <property type="project" value="InterPro"/>
</dbReference>
<dbReference type="Pfam" id="PF22725">
    <property type="entry name" value="GFO_IDH_MocA_C3"/>
    <property type="match status" value="1"/>
</dbReference>
<dbReference type="EMBL" id="SJST01000001">
    <property type="protein sequence ID" value="TCD16711.1"/>
    <property type="molecule type" value="Genomic_DNA"/>
</dbReference>
<evidence type="ECO:0000313" key="6">
    <source>
        <dbReference type="Proteomes" id="UP000291301"/>
    </source>
</evidence>
<dbReference type="Proteomes" id="UP000291301">
    <property type="component" value="Unassembled WGS sequence"/>
</dbReference>
<keyword evidence="6" id="KW-1185">Reference proteome</keyword>
<feature type="domain" description="Gfo/Idh/MocA-like oxidoreductase N-terminal" evidence="3">
    <location>
        <begin position="2"/>
        <end position="121"/>
    </location>
</feature>
<dbReference type="PANTHER" id="PTHR22604">
    <property type="entry name" value="OXIDOREDUCTASES"/>
    <property type="match status" value="1"/>
</dbReference>
<dbReference type="OrthoDB" id="9774191at2"/>
<protein>
    <submittedName>
        <fullName evidence="5">Gfo/Idh/MocA family oxidoreductase</fullName>
    </submittedName>
</protein>
<dbReference type="InterPro" id="IPR036291">
    <property type="entry name" value="NAD(P)-bd_dom_sf"/>
</dbReference>
<organism evidence="5 6">
    <name type="scientific">Oricola cellulosilytica</name>
    <dbReference type="NCBI Taxonomy" id="1429082"/>
    <lineage>
        <taxon>Bacteria</taxon>
        <taxon>Pseudomonadati</taxon>
        <taxon>Pseudomonadota</taxon>
        <taxon>Alphaproteobacteria</taxon>
        <taxon>Hyphomicrobiales</taxon>
        <taxon>Ahrensiaceae</taxon>
        <taxon>Oricola</taxon>
    </lineage>
</organism>
<dbReference type="Gene3D" id="3.30.360.10">
    <property type="entry name" value="Dihydrodipicolinate Reductase, domain 2"/>
    <property type="match status" value="1"/>
</dbReference>
<dbReference type="RefSeq" id="WP_131565810.1">
    <property type="nucleotide sequence ID" value="NZ_JAINFK010000001.1"/>
</dbReference>
<evidence type="ECO:0000313" key="5">
    <source>
        <dbReference type="EMBL" id="TCD16711.1"/>
    </source>
</evidence>
<proteinExistence type="inferred from homology"/>
<evidence type="ECO:0000256" key="2">
    <source>
        <dbReference type="ARBA" id="ARBA00023002"/>
    </source>
</evidence>
<dbReference type="Pfam" id="PF01408">
    <property type="entry name" value="GFO_IDH_MocA"/>
    <property type="match status" value="1"/>
</dbReference>
<reference evidence="5 6" key="1">
    <citation type="journal article" date="2015" name="Antonie Van Leeuwenhoek">
        <title>Oricola cellulosilytica gen. nov., sp. nov., a cellulose-degrading bacterium of the family Phyllobacteriaceae isolated from surface seashore water, and emended descriptions of Mesorhizobium loti and Phyllobacterium myrsinacearum.</title>
        <authorList>
            <person name="Hameed A."/>
            <person name="Shahina M."/>
            <person name="Lai W.A."/>
            <person name="Lin S.Y."/>
            <person name="Young L.S."/>
            <person name="Liu Y.C."/>
            <person name="Hsu Y.H."/>
            <person name="Young C.C."/>
        </authorList>
    </citation>
    <scope>NUCLEOTIDE SEQUENCE [LARGE SCALE GENOMIC DNA]</scope>
    <source>
        <strain evidence="5 6">KCTC 52183</strain>
    </source>
</reference>
<comment type="caution">
    <text evidence="5">The sequence shown here is derived from an EMBL/GenBank/DDBJ whole genome shotgun (WGS) entry which is preliminary data.</text>
</comment>